<feature type="compositionally biased region" description="Gly residues" evidence="1">
    <location>
        <begin position="516"/>
        <end position="593"/>
    </location>
</feature>
<feature type="compositionally biased region" description="Basic and acidic residues" evidence="1">
    <location>
        <begin position="598"/>
        <end position="607"/>
    </location>
</feature>
<sequence>MPTPEEQARAASDPSSPTYDPGGPHYDVTMDSSSEFYIGPIMDDVKSGTEIRETASLVTDLETVIAGSAHPLLGLIMNLTREQRVQDRYTDAITGARDDLGGDLDLRDAGSPPKTIWANASHEQMVSAISEQADSGVVAESSEEWVRLGSDLTSHQKALGGAINDSVSDWQGVGGDSARQHLAEVGRWLGSTAEGATLVGRQQQIHSQTLNETQKQMAANPVVPYSPTEANLRLMAMTDPVQFAKQLAVEQQTFESHRAGREQAARIMTQFDETIAGAVKTPVFASPPSLAKFSATKAPLDRAGGGAAGEGKLRQEGFSEAATPVGLARTEQELGTPAKWDGADALRSSPMGVPAADGGQSVPGSDAPPPGGWRAPDIPAASAPGGGPINETTHTSGFGPSSVPGGGPGGMPHLPSIPQDPTTPSRTPPVVPSIPTYPTQPGGTRGGGPVQLPGFKPDPGAPRGGGPGPLRPPGFKPEPGGGPRPQVPKIPPIPSGPGSPGDRLGSPPNSRMPSFGGPGGTGGSGVPGIPGGGGKFSAGSMGGAGGVGGVPGGGAASGSVTGGGQPGAGGLRGPEGGPRGGTHAGMPMGGAGAPGAQNREEDKEHRLGSYLEGDETLFSPEQPVAPPVIGDWTNKDWK</sequence>
<feature type="compositionally biased region" description="Pro residues" evidence="1">
    <location>
        <begin position="469"/>
        <end position="497"/>
    </location>
</feature>
<evidence type="ECO:0000256" key="1">
    <source>
        <dbReference type="SAM" id="MobiDB-lite"/>
    </source>
</evidence>
<protein>
    <recommendedName>
        <fullName evidence="4">PPE domain-containing protein</fullName>
    </recommendedName>
</protein>
<dbReference type="OrthoDB" id="3638007at2"/>
<organism evidence="2 3">
    <name type="scientific">Amycolatopsis suaedae</name>
    <dbReference type="NCBI Taxonomy" id="2510978"/>
    <lineage>
        <taxon>Bacteria</taxon>
        <taxon>Bacillati</taxon>
        <taxon>Actinomycetota</taxon>
        <taxon>Actinomycetes</taxon>
        <taxon>Pseudonocardiales</taxon>
        <taxon>Pseudonocardiaceae</taxon>
        <taxon>Amycolatopsis</taxon>
    </lineage>
</organism>
<gene>
    <name evidence="2" type="ORF">EWH70_20095</name>
</gene>
<dbReference type="InterPro" id="IPR038332">
    <property type="entry name" value="PPE_sf"/>
</dbReference>
<dbReference type="RefSeq" id="WP_130477013.1">
    <property type="nucleotide sequence ID" value="NZ_SFCC01000010.1"/>
</dbReference>
<evidence type="ECO:0000313" key="3">
    <source>
        <dbReference type="Proteomes" id="UP000292003"/>
    </source>
</evidence>
<feature type="region of interest" description="Disordered" evidence="1">
    <location>
        <begin position="1"/>
        <end position="26"/>
    </location>
</feature>
<evidence type="ECO:0008006" key="4">
    <source>
        <dbReference type="Google" id="ProtNLM"/>
    </source>
</evidence>
<dbReference type="EMBL" id="SFCC01000010">
    <property type="protein sequence ID" value="RZQ61920.1"/>
    <property type="molecule type" value="Genomic_DNA"/>
</dbReference>
<dbReference type="Gene3D" id="1.20.1260.20">
    <property type="entry name" value="PPE superfamily"/>
    <property type="match status" value="1"/>
</dbReference>
<name>A0A4Q7J368_9PSEU</name>
<keyword evidence="3" id="KW-1185">Reference proteome</keyword>
<reference evidence="2 3" key="1">
    <citation type="submission" date="2019-02" db="EMBL/GenBank/DDBJ databases">
        <title>Draft genome sequence of Amycolatopsis sp. 8-3EHSu isolated from roots of Suaeda maritima.</title>
        <authorList>
            <person name="Duangmal K."/>
            <person name="Chantavorakit T."/>
        </authorList>
    </citation>
    <scope>NUCLEOTIDE SEQUENCE [LARGE SCALE GENOMIC DNA]</scope>
    <source>
        <strain evidence="2 3">8-3EHSu</strain>
    </source>
</reference>
<accession>A0A4Q7J368</accession>
<evidence type="ECO:0000313" key="2">
    <source>
        <dbReference type="EMBL" id="RZQ61920.1"/>
    </source>
</evidence>
<feature type="region of interest" description="Disordered" evidence="1">
    <location>
        <begin position="296"/>
        <end position="638"/>
    </location>
</feature>
<comment type="caution">
    <text evidence="2">The sequence shown here is derived from an EMBL/GenBank/DDBJ whole genome shotgun (WGS) entry which is preliminary data.</text>
</comment>
<dbReference type="Proteomes" id="UP000292003">
    <property type="component" value="Unassembled WGS sequence"/>
</dbReference>
<feature type="compositionally biased region" description="Low complexity" evidence="1">
    <location>
        <begin position="433"/>
        <end position="442"/>
    </location>
</feature>
<dbReference type="AlphaFoldDB" id="A0A4Q7J368"/>
<proteinExistence type="predicted"/>
<dbReference type="SUPFAM" id="SSF140459">
    <property type="entry name" value="PE/PPE dimer-like"/>
    <property type="match status" value="1"/>
</dbReference>